<dbReference type="Gene3D" id="1.10.10.1540">
    <property type="entry name" value="Costar domain"/>
    <property type="match status" value="1"/>
</dbReference>
<dbReference type="PANTHER" id="PTHR22739">
    <property type="entry name" value="STRIATED MUSCLE ACTIVATOR OF RHO-DEPENDENT SIGNALING-RELATED"/>
    <property type="match status" value="1"/>
</dbReference>
<gene>
    <name evidence="3" type="ORF">niasHT_016136</name>
</gene>
<dbReference type="Pfam" id="PF14705">
    <property type="entry name" value="Costars"/>
    <property type="match status" value="1"/>
</dbReference>
<dbReference type="InterPro" id="IPR027817">
    <property type="entry name" value="Costars_dom"/>
</dbReference>
<feature type="region of interest" description="Disordered" evidence="1">
    <location>
        <begin position="87"/>
        <end position="148"/>
    </location>
</feature>
<organism evidence="3 4">
    <name type="scientific">Heterodera trifolii</name>
    <dbReference type="NCBI Taxonomy" id="157864"/>
    <lineage>
        <taxon>Eukaryota</taxon>
        <taxon>Metazoa</taxon>
        <taxon>Ecdysozoa</taxon>
        <taxon>Nematoda</taxon>
        <taxon>Chromadorea</taxon>
        <taxon>Rhabditida</taxon>
        <taxon>Tylenchina</taxon>
        <taxon>Tylenchomorpha</taxon>
        <taxon>Tylenchoidea</taxon>
        <taxon>Heteroderidae</taxon>
        <taxon>Heteroderinae</taxon>
        <taxon>Heterodera</taxon>
    </lineage>
</organism>
<sequence length="312" mass="34357">MIKRRIKRRTPAVVIITCTVRVISVPCVAGGAQKSTKVAAVAAKCADARGAENEALSAADVKRRRLFQMMAATKAKTEKMRENLAPQKLGAISNGKYSMTTDDKGGGDNHTPAYSSTPKNNSNNSDSNNCCKDNGGGGTGLKTQQNPGIAENVRLTLDKMRQKEAQALREHSTDVYAKDYVPKKYAKNSAEYGRPPPGSLTEMRANKASRHVAREMLQLCEVIEEHGHRRRARTNNGNNNSEPGRVVISFGALFNIYQFISDKVVGMLLRARKHGMVDFEGEMLFQRRDEAKLITLLISHEQIQQALSEIGK</sequence>
<name>A0ABD2LII4_9BILA</name>
<dbReference type="EMBL" id="JBICBT010000400">
    <property type="protein sequence ID" value="KAL3115035.1"/>
    <property type="molecule type" value="Genomic_DNA"/>
</dbReference>
<dbReference type="AlphaFoldDB" id="A0ABD2LII4"/>
<comment type="caution">
    <text evidence="3">The sequence shown here is derived from an EMBL/GenBank/DDBJ whole genome shotgun (WGS) entry which is preliminary data.</text>
</comment>
<accession>A0ABD2LII4</accession>
<dbReference type="InterPro" id="IPR038095">
    <property type="entry name" value="Costars_sf"/>
</dbReference>
<dbReference type="SMART" id="SM01283">
    <property type="entry name" value="Costars"/>
    <property type="match status" value="1"/>
</dbReference>
<dbReference type="InterPro" id="IPR026111">
    <property type="entry name" value="Abra"/>
</dbReference>
<keyword evidence="4" id="KW-1185">Reference proteome</keyword>
<reference evidence="3 4" key="1">
    <citation type="submission" date="2024-10" db="EMBL/GenBank/DDBJ databases">
        <authorList>
            <person name="Kim D."/>
        </authorList>
    </citation>
    <scope>NUCLEOTIDE SEQUENCE [LARGE SCALE GENOMIC DNA]</scope>
    <source>
        <strain evidence="3">BH-2024</strain>
    </source>
</reference>
<proteinExistence type="predicted"/>
<feature type="domain" description="Costars" evidence="2">
    <location>
        <begin position="210"/>
        <end position="297"/>
    </location>
</feature>
<dbReference type="Proteomes" id="UP001620626">
    <property type="component" value="Unassembled WGS sequence"/>
</dbReference>
<feature type="compositionally biased region" description="Low complexity" evidence="1">
    <location>
        <begin position="119"/>
        <end position="133"/>
    </location>
</feature>
<dbReference type="PANTHER" id="PTHR22739:SF18">
    <property type="entry name" value="COSTARS DOMAIN-CONTAINING PROTEIN"/>
    <property type="match status" value="1"/>
</dbReference>
<protein>
    <recommendedName>
        <fullName evidence="2">Costars domain-containing protein</fullName>
    </recommendedName>
</protein>
<evidence type="ECO:0000259" key="2">
    <source>
        <dbReference type="SMART" id="SM01283"/>
    </source>
</evidence>
<evidence type="ECO:0000313" key="4">
    <source>
        <dbReference type="Proteomes" id="UP001620626"/>
    </source>
</evidence>
<evidence type="ECO:0000313" key="3">
    <source>
        <dbReference type="EMBL" id="KAL3115035.1"/>
    </source>
</evidence>
<evidence type="ECO:0000256" key="1">
    <source>
        <dbReference type="SAM" id="MobiDB-lite"/>
    </source>
</evidence>